<dbReference type="RefSeq" id="XP_009757626.1">
    <property type="nucleotide sequence ID" value="XM_009759324.1"/>
</dbReference>
<organism evidence="1 2">
    <name type="scientific">Nicotiana sylvestris</name>
    <name type="common">Wood tobacco</name>
    <name type="synonym">South American tobacco</name>
    <dbReference type="NCBI Taxonomy" id="4096"/>
    <lineage>
        <taxon>Eukaryota</taxon>
        <taxon>Viridiplantae</taxon>
        <taxon>Streptophyta</taxon>
        <taxon>Embryophyta</taxon>
        <taxon>Tracheophyta</taxon>
        <taxon>Spermatophyta</taxon>
        <taxon>Magnoliopsida</taxon>
        <taxon>eudicotyledons</taxon>
        <taxon>Gunneridae</taxon>
        <taxon>Pentapetalae</taxon>
        <taxon>asterids</taxon>
        <taxon>lamiids</taxon>
        <taxon>Solanales</taxon>
        <taxon>Solanaceae</taxon>
        <taxon>Nicotianoideae</taxon>
        <taxon>Nicotianeae</taxon>
        <taxon>Nicotiana</taxon>
    </lineage>
</organism>
<dbReference type="Proteomes" id="UP000189701">
    <property type="component" value="Unplaced"/>
</dbReference>
<dbReference type="eggNOG" id="KOG1075">
    <property type="taxonomic scope" value="Eukaryota"/>
</dbReference>
<dbReference type="OrthoDB" id="1306011at2759"/>
<dbReference type="KEGG" id="nsy:104210426"/>
<dbReference type="GeneID" id="104210426"/>
<reference evidence="1" key="1">
    <citation type="journal article" date="2013" name="Genome Biol.">
        <title>Reference genomes and transcriptomes of Nicotiana sylvestris and Nicotiana tomentosiformis.</title>
        <authorList>
            <person name="Sierro N."/>
            <person name="Battey J.N."/>
            <person name="Ouadi S."/>
            <person name="Bovet L."/>
            <person name="Goepfert S."/>
            <person name="Bakaher N."/>
            <person name="Peitsch M.C."/>
            <person name="Ivanov N.V."/>
        </authorList>
    </citation>
    <scope>NUCLEOTIDE SEQUENCE [LARGE SCALE GENOMIC DNA]</scope>
</reference>
<evidence type="ECO:0000313" key="1">
    <source>
        <dbReference type="Proteomes" id="UP000189701"/>
    </source>
</evidence>
<accession>A0A1U7UY06</accession>
<evidence type="ECO:0000313" key="2">
    <source>
        <dbReference type="RefSeq" id="XP_009757626.1"/>
    </source>
</evidence>
<protein>
    <submittedName>
        <fullName evidence="2">Uncharacterized protein LOC104210426</fullName>
    </submittedName>
</protein>
<proteinExistence type="predicted"/>
<dbReference type="PANTHER" id="PTHR19446">
    <property type="entry name" value="REVERSE TRANSCRIPTASES"/>
    <property type="match status" value="1"/>
</dbReference>
<reference evidence="2" key="2">
    <citation type="submission" date="2025-08" db="UniProtKB">
        <authorList>
            <consortium name="RefSeq"/>
        </authorList>
    </citation>
    <scope>IDENTIFICATION</scope>
    <source>
        <tissue evidence="2">Leaf</tissue>
    </source>
</reference>
<dbReference type="STRING" id="4096.A0A1U7UY06"/>
<sequence length="315" mass="37304">MEAKTATFRRLYEELGGKGREKKLFELAKARERKDRDLYQVRCIKDEEGRVLIEEAQIKQMWQSYFHRLLNKEGDKNIVLGEMGHSESQQDFRYYRRIKVDEVVEAMRKMSRGKVIGLDEIQVELWRYVGKAGLEWLTELFNVIFKTKRMSDEWMCSTIIPLYKNKGDIQNYNNYREDIHLIRRLVEQYRDRKRDLYMVFINLEKVYDKVPRNVLWRYLEVKGVPVAYIRAIKDLYDGSKTRVRTMGGDSEPFPRQVLESKGFKLSWTKTEYVECKFSDVSGEADEEVHAPYRGGMDEMEAQGEVEGGLRNIGAK</sequence>
<gene>
    <name evidence="2" type="primary">LOC104210426</name>
</gene>
<name>A0A1U7UY06_NICSY</name>
<keyword evidence="1" id="KW-1185">Reference proteome</keyword>
<dbReference type="AlphaFoldDB" id="A0A1U7UY06"/>